<keyword evidence="8" id="KW-0808">Transferase</keyword>
<evidence type="ECO:0000256" key="21">
    <source>
        <dbReference type="SAM" id="Phobius"/>
    </source>
</evidence>
<keyword evidence="7" id="KW-0328">Glycosyltransferase</keyword>
<dbReference type="Pfam" id="PF21436">
    <property type="entry name" value="STT3-PglB_core"/>
    <property type="match status" value="1"/>
</dbReference>
<evidence type="ECO:0000256" key="2">
    <source>
        <dbReference type="ARBA" id="ARBA00001946"/>
    </source>
</evidence>
<keyword evidence="26" id="KW-1185">Reference proteome</keyword>
<evidence type="ECO:0000313" key="25">
    <source>
        <dbReference type="EMBL" id="KDB23406.1"/>
    </source>
</evidence>
<evidence type="ECO:0000256" key="18">
    <source>
        <dbReference type="ARBA" id="ARBA00059243"/>
    </source>
</evidence>
<evidence type="ECO:0000256" key="12">
    <source>
        <dbReference type="ARBA" id="ARBA00022842"/>
    </source>
</evidence>
<dbReference type="GO" id="GO:0043687">
    <property type="term" value="P:post-translational protein modification"/>
    <property type="evidence" value="ECO:0007669"/>
    <property type="project" value="TreeGrafter"/>
</dbReference>
<dbReference type="EC" id="2.4.99.18" evidence="6"/>
<evidence type="ECO:0000256" key="7">
    <source>
        <dbReference type="ARBA" id="ARBA00022676"/>
    </source>
</evidence>
<feature type="transmembrane region" description="Helical" evidence="21">
    <location>
        <begin position="652"/>
        <end position="675"/>
    </location>
</feature>
<comment type="similarity">
    <text evidence="5">Belongs to the STT3 family.</text>
</comment>
<dbReference type="InterPro" id="IPR003674">
    <property type="entry name" value="Oligo_trans_STT3"/>
</dbReference>
<feature type="transmembrane region" description="Helical" evidence="21">
    <location>
        <begin position="744"/>
        <end position="770"/>
    </location>
</feature>
<dbReference type="Proteomes" id="UP000024533">
    <property type="component" value="Unassembled WGS sequence"/>
</dbReference>
<comment type="function">
    <text evidence="18">Catalytic subunit of the oligosaccharyl transferase (OST) complex that catalyzes the initial transfer of a defined glycan (Glc(3)Man(9)GlcNAc(2) in eukaryotes) from the lipid carrier dolichol-pyrophosphate to an asparagine residue within an Asn-X-Ser/Thr consensus motif in nascent polypeptide chains, the first step in protein N-glycosylation. N-glycosylation occurs cotranslationally and the complex associates with the Sec61 complex at the channel-forming translocon complex that mediates protein translocation across the endoplasmic reticulum (ER). All subunits are required for a maximal enzyme activity. This subunit contains the active site and the acceptor peptide and donor lipid-linked oligosaccharide (LLO) binding pockets.</text>
</comment>
<evidence type="ECO:0000256" key="19">
    <source>
        <dbReference type="ARBA" id="ARBA00067960"/>
    </source>
</evidence>
<feature type="transmembrane region" description="Helical" evidence="21">
    <location>
        <begin position="471"/>
        <end position="493"/>
    </location>
</feature>
<dbReference type="Pfam" id="PF02516">
    <property type="entry name" value="STT3"/>
    <property type="match status" value="1"/>
</dbReference>
<sequence length="1186" mass="134042">MSYKPPYSVPVPVELDTTVTYQYTSIQSITMSQEAYQAEKDLNSYQAKTGRGGKNISDTAQETGVDAGVENKFPGAELQTLLSRGGSPQKPKLYEVSASLEMTSLWMPRILRPDYTWPRQRPALLQVSNITPPVPHIPGRTVRLIWGFIHRGLCHFSRWYCYWFGIPFDHNIVQLPFGLLMKWTDRTNLEEVAAMQMVSAAGIPSPQFLCCGEHPNQPFNRTFSILMTRLPGITLENSRDPLQVEGEEPWLEELKICLDAMRQWSPPEKLFTGSVIGTALHSQRVPHHIMGPFTTESGLYDHLFSTASSHGFPSKERFQETLVEARKIYERPHRVVFTHGDFKAHNILIDDDGHLSGFLDWESAGWYPEYWEFTTAMRFGLNSWWYQVASWMGGHRYSQELSGDRALNLLTKDKQQQLQHDKLKLIDERNGQARLPSLASSFFFFCRAIMASGAIEPFLKGSTSENTRGLLRVVILLLIAAAAVSSRLFSVIIDPWFNFRATKYLVEHGFYKFWDWFDDRTWHPLGRVTGGTLYPGLMVTSGVIYKLLRLLALPVDIRNVCVLLAPAFSGLTALAMYLLTTEMAPSPSAGLLAAAFVGISPGYISRSVAGSYDNEAIAIFLLVFTFFLWIKAVKNGSIMWGALTALFYGYMVSAWGGYVFITNLIPLHVFVLICMGRYTSRLYISYTTWYALGTLASMQIPFVGFLPIRNSDHMAALGIFGLLQIVAFVEFLRAQVPSKQFQTVLTSLVLLVFVVSFAGLVLLTVSGVIAPWSGRFYSLWDTGYAKIHIPIIASVSEHQPTSWPAFYFDLNMMIWLFPPGVYMCFYRLKDEHVFVIIYAVLASYFAGVMVRLMLTLTPVVCVAAGLALSQILDVYLRMDSPNPDAKKQGSGDKSAQGGLRIARNKVVGIYSNFSKLVVSGTVLVYLLFFVAHCTWVTSNAYSSPSVVLASRLPDGSQFIIDDYREAYYWLRQNTPKNTKIMAWWDYGYQIGGMADRPTLVDNNTWNNTHIATVGKAMSSREEVSYPILRQHDVDYVLVVFGGLLGYSGDDINKFLWMIRIAEGIWPEEVKERDFFTDRGEYRVDEHASPAMRNSLMYKMSYYNFHSLFPPGQAQDRVRGVRLPSQGPQLTTIEEAFTSENWIIRIYKVKDLDNVGRDHGSAAAFEKGHKKKTAATKRRGRPVLRTE</sequence>
<dbReference type="EMBL" id="AOKY01000307">
    <property type="protein sequence ID" value="KDB23406.1"/>
    <property type="molecule type" value="Genomic_DNA"/>
</dbReference>
<evidence type="ECO:0000259" key="22">
    <source>
        <dbReference type="Pfam" id="PF01636"/>
    </source>
</evidence>
<dbReference type="InterPro" id="IPR011009">
    <property type="entry name" value="Kinase-like_dom_sf"/>
</dbReference>
<evidence type="ECO:0000256" key="10">
    <source>
        <dbReference type="ARBA" id="ARBA00022723"/>
    </source>
</evidence>
<feature type="transmembrane region" description="Helical" evidence="21">
    <location>
        <begin position="832"/>
        <end position="850"/>
    </location>
</feature>
<reference evidence="25 26" key="1">
    <citation type="submission" date="2014-02" db="EMBL/GenBank/DDBJ databases">
        <title>The Genome Sequence of Trichophyton interdigitale MR816.</title>
        <authorList>
            <consortium name="The Broad Institute Genomics Platform"/>
            <person name="Cuomo C.A."/>
            <person name="White T.C."/>
            <person name="Graser Y."/>
            <person name="Martinez-Rossi N."/>
            <person name="Heitman J."/>
            <person name="Young S.K."/>
            <person name="Zeng Q."/>
            <person name="Gargeya S."/>
            <person name="Abouelleil A."/>
            <person name="Alvarado L."/>
            <person name="Chapman S.B."/>
            <person name="Gainer-Dewar J."/>
            <person name="Goldberg J."/>
            <person name="Griggs A."/>
            <person name="Gujja S."/>
            <person name="Hansen M."/>
            <person name="Howarth C."/>
            <person name="Imamovic A."/>
            <person name="Larimer J."/>
            <person name="Martinez D."/>
            <person name="Murphy C."/>
            <person name="Pearson M.D."/>
            <person name="Persinoti G."/>
            <person name="Poon T."/>
            <person name="Priest M."/>
            <person name="Roberts A.D."/>
            <person name="Saif S."/>
            <person name="Shea T.D."/>
            <person name="Sykes S.N."/>
            <person name="Wortman J."/>
            <person name="Nusbaum C."/>
            <person name="Birren B."/>
        </authorList>
    </citation>
    <scope>NUCLEOTIDE SEQUENCE [LARGE SCALE GENOMIC DNA]</scope>
    <source>
        <strain evidence="25 26">MR816</strain>
    </source>
</reference>
<keyword evidence="16" id="KW-0464">Manganese</keyword>
<comment type="caution">
    <text evidence="25">The sequence shown here is derived from an EMBL/GenBank/DDBJ whole genome shotgun (WGS) entry which is preliminary data.</text>
</comment>
<evidence type="ECO:0000256" key="15">
    <source>
        <dbReference type="ARBA" id="ARBA00023180"/>
    </source>
</evidence>
<name>A0A059J695_TRIIM</name>
<evidence type="ECO:0000256" key="6">
    <source>
        <dbReference type="ARBA" id="ARBA00012605"/>
    </source>
</evidence>
<dbReference type="GO" id="GO:0018279">
    <property type="term" value="P:protein N-linked glycosylation via asparagine"/>
    <property type="evidence" value="ECO:0007669"/>
    <property type="project" value="TreeGrafter"/>
</dbReference>
<evidence type="ECO:0000259" key="23">
    <source>
        <dbReference type="Pfam" id="PF02516"/>
    </source>
</evidence>
<feature type="domain" description="STT3/PglB/AglB core" evidence="24">
    <location>
        <begin position="980"/>
        <end position="1029"/>
    </location>
</feature>
<dbReference type="FunFam" id="3.40.50.12610:FF:000001">
    <property type="entry name" value="Dolichyl-diphosphooligosaccharide--protein glycosyltransferase subunit STT3B"/>
    <property type="match status" value="1"/>
</dbReference>
<evidence type="ECO:0000256" key="13">
    <source>
        <dbReference type="ARBA" id="ARBA00022989"/>
    </source>
</evidence>
<keyword evidence="15" id="KW-0325">Glycoprotein</keyword>
<evidence type="ECO:0000256" key="20">
    <source>
        <dbReference type="SAM" id="MobiDB-lite"/>
    </source>
</evidence>
<keyword evidence="14 21" id="KW-0472">Membrane</keyword>
<keyword evidence="12" id="KW-0460">Magnesium</keyword>
<feature type="domain" description="Aminoglycoside phosphotransferase" evidence="22">
    <location>
        <begin position="183"/>
        <end position="379"/>
    </location>
</feature>
<protein>
    <recommendedName>
        <fullName evidence="19">Dolichyl-diphosphooligosaccharide--protein glycosyltransferase subunit STT3</fullName>
        <ecNumber evidence="6">2.4.99.18</ecNumber>
    </recommendedName>
</protein>
<dbReference type="GO" id="GO:0008250">
    <property type="term" value="C:oligosaccharyltransferase complex"/>
    <property type="evidence" value="ECO:0007669"/>
    <property type="project" value="UniProtKB-ARBA"/>
</dbReference>
<feature type="transmembrane region" description="Helical" evidence="21">
    <location>
        <begin position="913"/>
        <end position="937"/>
    </location>
</feature>
<dbReference type="HOGENOM" id="CLU_272393_0_0_1"/>
<dbReference type="Gene3D" id="3.40.50.12610">
    <property type="match status" value="1"/>
</dbReference>
<dbReference type="GO" id="GO:0004579">
    <property type="term" value="F:dolichyl-diphosphooligosaccharide-protein glycotransferase activity"/>
    <property type="evidence" value="ECO:0007669"/>
    <property type="project" value="UniProtKB-EC"/>
</dbReference>
<accession>A0A059J695</accession>
<feature type="transmembrane region" description="Helical" evidence="21">
    <location>
        <begin position="856"/>
        <end position="876"/>
    </location>
</feature>
<dbReference type="InterPro" id="IPR002575">
    <property type="entry name" value="Aminoglycoside_PTrfase"/>
</dbReference>
<feature type="transmembrane region" description="Helical" evidence="21">
    <location>
        <begin position="714"/>
        <end position="732"/>
    </location>
</feature>
<dbReference type="InterPro" id="IPR048307">
    <property type="entry name" value="STT3_N"/>
</dbReference>
<dbReference type="Pfam" id="PF01636">
    <property type="entry name" value="APH"/>
    <property type="match status" value="1"/>
</dbReference>
<dbReference type="PANTHER" id="PTHR13872:SF1">
    <property type="entry name" value="DOLICHYL-DIPHOSPHOOLIGOSACCHARIDE--PROTEIN GLYCOSYLTRANSFERASE SUBUNIT STT3B"/>
    <property type="match status" value="1"/>
</dbReference>
<gene>
    <name evidence="25" type="ORF">H109_04691</name>
</gene>
<dbReference type="OrthoDB" id="10261066at2759"/>
<feature type="transmembrane region" description="Helical" evidence="21">
    <location>
        <begin position="687"/>
        <end position="708"/>
    </location>
</feature>
<dbReference type="UniPathway" id="UPA00378"/>
<dbReference type="AlphaFoldDB" id="A0A059J695"/>
<feature type="transmembrane region" description="Helical" evidence="21">
    <location>
        <begin position="532"/>
        <end position="548"/>
    </location>
</feature>
<feature type="region of interest" description="Disordered" evidence="20">
    <location>
        <begin position="1162"/>
        <end position="1186"/>
    </location>
</feature>
<dbReference type="Gene3D" id="3.90.1200.10">
    <property type="match status" value="1"/>
</dbReference>
<dbReference type="CDD" id="cd05120">
    <property type="entry name" value="APH_ChoK_like"/>
    <property type="match status" value="1"/>
</dbReference>
<dbReference type="SUPFAM" id="SSF56112">
    <property type="entry name" value="Protein kinase-like (PK-like)"/>
    <property type="match status" value="1"/>
</dbReference>
<evidence type="ECO:0000256" key="5">
    <source>
        <dbReference type="ARBA" id="ARBA00010810"/>
    </source>
</evidence>
<keyword evidence="11" id="KW-0256">Endoplasmic reticulum</keyword>
<evidence type="ECO:0000256" key="4">
    <source>
        <dbReference type="ARBA" id="ARBA00004922"/>
    </source>
</evidence>
<keyword evidence="10" id="KW-0479">Metal-binding</keyword>
<keyword evidence="9 21" id="KW-0812">Transmembrane</keyword>
<dbReference type="GO" id="GO:0046872">
    <property type="term" value="F:metal ion binding"/>
    <property type="evidence" value="ECO:0007669"/>
    <property type="project" value="UniProtKB-KW"/>
</dbReference>
<dbReference type="PANTHER" id="PTHR13872">
    <property type="entry name" value="DOLICHYL-DIPHOSPHOOLIGOSACCHARIDE--PROTEIN GLYCOSYLTRANSFERASE SUBUNIT"/>
    <property type="match status" value="1"/>
</dbReference>
<feature type="domain" description="Oligosaccharyl transferase STT3 N-terminal" evidence="23">
    <location>
        <begin position="471"/>
        <end position="863"/>
    </location>
</feature>
<feature type="transmembrane region" description="Helical" evidence="21">
    <location>
        <begin position="560"/>
        <end position="580"/>
    </location>
</feature>
<dbReference type="STRING" id="1215338.A0A059J695"/>
<keyword evidence="13 21" id="KW-1133">Transmembrane helix</keyword>
<evidence type="ECO:0000259" key="24">
    <source>
        <dbReference type="Pfam" id="PF21436"/>
    </source>
</evidence>
<comment type="catalytic activity">
    <reaction evidence="17">
        <text>a di-trans,poly-cis-dolichyl diphosphooligosaccharide + L-asparaginyl-[protein] = N(4)-(oligosaccharide-(1-&gt;4)-N-acetyl-beta-D-glucosaminyl-(1-&gt;4)-N-acetyl-beta-D-glucosaminyl)-L-asparaginyl-[protein] + a di-trans,poly-cis-dolichyl diphosphate + H(+)</text>
        <dbReference type="Rhea" id="RHEA:22980"/>
        <dbReference type="Rhea" id="RHEA-COMP:12804"/>
        <dbReference type="Rhea" id="RHEA-COMP:12805"/>
        <dbReference type="Rhea" id="RHEA-COMP:19506"/>
        <dbReference type="Rhea" id="RHEA-COMP:19509"/>
        <dbReference type="ChEBI" id="CHEBI:15378"/>
        <dbReference type="ChEBI" id="CHEBI:50347"/>
        <dbReference type="ChEBI" id="CHEBI:57497"/>
        <dbReference type="ChEBI" id="CHEBI:57570"/>
        <dbReference type="ChEBI" id="CHEBI:132529"/>
        <dbReference type="EC" id="2.4.99.18"/>
    </reaction>
</comment>
<evidence type="ECO:0000256" key="17">
    <source>
        <dbReference type="ARBA" id="ARBA00048829"/>
    </source>
</evidence>
<evidence type="ECO:0000256" key="3">
    <source>
        <dbReference type="ARBA" id="ARBA00004477"/>
    </source>
</evidence>
<feature type="transmembrane region" description="Helical" evidence="21">
    <location>
        <begin position="438"/>
        <end position="459"/>
    </location>
</feature>
<feature type="transmembrane region" description="Helical" evidence="21">
    <location>
        <begin position="586"/>
        <end position="604"/>
    </location>
</feature>
<comment type="subcellular location">
    <subcellularLocation>
        <location evidence="3">Endoplasmic reticulum membrane</location>
        <topology evidence="3">Multi-pass membrane protein</topology>
    </subcellularLocation>
</comment>
<comment type="pathway">
    <text evidence="4">Protein modification; protein glycosylation.</text>
</comment>
<organism evidence="25 26">
    <name type="scientific">Trichophyton interdigitale (strain MR816)</name>
    <dbReference type="NCBI Taxonomy" id="1215338"/>
    <lineage>
        <taxon>Eukaryota</taxon>
        <taxon>Fungi</taxon>
        <taxon>Dikarya</taxon>
        <taxon>Ascomycota</taxon>
        <taxon>Pezizomycotina</taxon>
        <taxon>Eurotiomycetes</taxon>
        <taxon>Eurotiomycetidae</taxon>
        <taxon>Onygenales</taxon>
        <taxon>Arthrodermataceae</taxon>
        <taxon>Trichophyton</taxon>
    </lineage>
</organism>
<comment type="cofactor">
    <cofactor evidence="2">
        <name>Mg(2+)</name>
        <dbReference type="ChEBI" id="CHEBI:18420"/>
    </cofactor>
</comment>
<proteinExistence type="inferred from homology"/>
<feature type="compositionally biased region" description="Basic residues" evidence="20">
    <location>
        <begin position="1167"/>
        <end position="1186"/>
    </location>
</feature>
<evidence type="ECO:0000313" key="26">
    <source>
        <dbReference type="Proteomes" id="UP000024533"/>
    </source>
</evidence>
<feature type="transmembrane region" description="Helical" evidence="21">
    <location>
        <begin position="805"/>
        <end position="825"/>
    </location>
</feature>
<evidence type="ECO:0000256" key="11">
    <source>
        <dbReference type="ARBA" id="ARBA00022824"/>
    </source>
</evidence>
<evidence type="ECO:0000256" key="1">
    <source>
        <dbReference type="ARBA" id="ARBA00001936"/>
    </source>
</evidence>
<comment type="cofactor">
    <cofactor evidence="1">
        <name>Mn(2+)</name>
        <dbReference type="ChEBI" id="CHEBI:29035"/>
    </cofactor>
</comment>
<evidence type="ECO:0000256" key="14">
    <source>
        <dbReference type="ARBA" id="ARBA00023136"/>
    </source>
</evidence>
<feature type="transmembrane region" description="Helical" evidence="21">
    <location>
        <begin position="616"/>
        <end position="632"/>
    </location>
</feature>
<evidence type="ECO:0000256" key="16">
    <source>
        <dbReference type="ARBA" id="ARBA00023211"/>
    </source>
</evidence>
<evidence type="ECO:0000256" key="9">
    <source>
        <dbReference type="ARBA" id="ARBA00022692"/>
    </source>
</evidence>
<evidence type="ECO:0000256" key="8">
    <source>
        <dbReference type="ARBA" id="ARBA00022679"/>
    </source>
</evidence>
<dbReference type="InterPro" id="IPR048999">
    <property type="entry name" value="STT3-PglB_core"/>
</dbReference>